<organism evidence="1 2">
    <name type="scientific">Streptomyces yaizuensis</name>
    <dbReference type="NCBI Taxonomy" id="2989713"/>
    <lineage>
        <taxon>Bacteria</taxon>
        <taxon>Bacillati</taxon>
        <taxon>Actinomycetota</taxon>
        <taxon>Actinomycetes</taxon>
        <taxon>Kitasatosporales</taxon>
        <taxon>Streptomycetaceae</taxon>
        <taxon>Streptomyces</taxon>
    </lineage>
</organism>
<proteinExistence type="predicted"/>
<dbReference type="SUPFAM" id="SSF63520">
    <property type="entry name" value="PTS-regulatory domain, PRD"/>
    <property type="match status" value="1"/>
</dbReference>
<keyword evidence="2" id="KW-1185">Reference proteome</keyword>
<sequence length="124" mass="13148">MDDRLAERIRLFRAGGRVRPEVADFVTAELTALADEGRTVTETTAGVLTSHLMLALTRLLDGEPITASAADEEIAAELTGRPRALEQARALAARAEAALGAALPDAEIRFLGLHLAVLAHRPTA</sequence>
<accession>A0ABQ5P4L3</accession>
<gene>
    <name evidence="1" type="ORF">SYYSPA8_23995</name>
</gene>
<reference evidence="1 2" key="1">
    <citation type="submission" date="2022-10" db="EMBL/GenBank/DDBJ databases">
        <title>Draft genome sequence of Streptomyces sp. YSPA8.</title>
        <authorList>
            <person name="Moriuchi R."/>
            <person name="Dohra H."/>
            <person name="Yamamura H."/>
            <person name="Kodani S."/>
        </authorList>
    </citation>
    <scope>NUCLEOTIDE SEQUENCE [LARGE SCALE GENOMIC DNA]</scope>
    <source>
        <strain evidence="1 2">YSPA8</strain>
    </source>
</reference>
<comment type="caution">
    <text evidence="1">The sequence shown here is derived from an EMBL/GenBank/DDBJ whole genome shotgun (WGS) entry which is preliminary data.</text>
</comment>
<evidence type="ECO:0000313" key="1">
    <source>
        <dbReference type="EMBL" id="GLF97418.1"/>
    </source>
</evidence>
<name>A0ABQ5P4L3_9ACTN</name>
<dbReference type="RefSeq" id="WP_323449434.1">
    <property type="nucleotide sequence ID" value="NZ_BSBI01000011.1"/>
</dbReference>
<dbReference type="InterPro" id="IPR036634">
    <property type="entry name" value="PRD_sf"/>
</dbReference>
<dbReference type="EMBL" id="BSBI01000011">
    <property type="protein sequence ID" value="GLF97418.1"/>
    <property type="molecule type" value="Genomic_DNA"/>
</dbReference>
<dbReference type="Gene3D" id="1.10.1790.10">
    <property type="entry name" value="PRD domain"/>
    <property type="match status" value="1"/>
</dbReference>
<protein>
    <submittedName>
        <fullName evidence="1">PRD domain-containing protein</fullName>
    </submittedName>
</protein>
<evidence type="ECO:0000313" key="2">
    <source>
        <dbReference type="Proteomes" id="UP001291653"/>
    </source>
</evidence>
<dbReference type="Proteomes" id="UP001291653">
    <property type="component" value="Unassembled WGS sequence"/>
</dbReference>